<dbReference type="InterPro" id="IPR036249">
    <property type="entry name" value="Thioredoxin-like_sf"/>
</dbReference>
<dbReference type="PANTHER" id="PTHR28630:SF3">
    <property type="entry name" value="PEROXIREDOXIN-LIKE 2C"/>
    <property type="match status" value="1"/>
</dbReference>
<dbReference type="InterPro" id="IPR032801">
    <property type="entry name" value="PXL2A/B/C"/>
</dbReference>
<keyword evidence="2" id="KW-1185">Reference proteome</keyword>
<dbReference type="Proteomes" id="UP001222325">
    <property type="component" value="Unassembled WGS sequence"/>
</dbReference>
<dbReference type="AlphaFoldDB" id="A0AAD6XS83"/>
<protein>
    <submittedName>
        <fullName evidence="1">AhpC/TSA antioxidant enzyme-domain-containing protein</fullName>
    </submittedName>
</protein>
<organism evidence="1 2">
    <name type="scientific">Mycena belliarum</name>
    <dbReference type="NCBI Taxonomy" id="1033014"/>
    <lineage>
        <taxon>Eukaryota</taxon>
        <taxon>Fungi</taxon>
        <taxon>Dikarya</taxon>
        <taxon>Basidiomycota</taxon>
        <taxon>Agaricomycotina</taxon>
        <taxon>Agaricomycetes</taxon>
        <taxon>Agaricomycetidae</taxon>
        <taxon>Agaricales</taxon>
        <taxon>Marasmiineae</taxon>
        <taxon>Mycenaceae</taxon>
        <taxon>Mycena</taxon>
    </lineage>
</organism>
<evidence type="ECO:0000313" key="1">
    <source>
        <dbReference type="EMBL" id="KAJ7099533.1"/>
    </source>
</evidence>
<dbReference type="Gene3D" id="3.40.30.10">
    <property type="entry name" value="Glutaredoxin"/>
    <property type="match status" value="1"/>
</dbReference>
<dbReference type="PANTHER" id="PTHR28630">
    <property type="match status" value="1"/>
</dbReference>
<accession>A0AAD6XS83</accession>
<comment type="caution">
    <text evidence="1">The sequence shown here is derived from an EMBL/GenBank/DDBJ whole genome shotgun (WGS) entry which is preliminary data.</text>
</comment>
<dbReference type="SUPFAM" id="SSF52833">
    <property type="entry name" value="Thioredoxin-like"/>
    <property type="match status" value="1"/>
</dbReference>
<sequence>MSLRDTLPERSALEAALELEVADASGANVKFGSIFAEQKTVVVFIRHFFCGSCQSYVQHLASVPDAALESAGTKIVLIGCGQWQALKYYAETTGFRGAIYAESTLQLYRALGMDLQNTALTPSGQKKANYVTRGLLSNVWHSIKTGPIKAPSLIGKQGNASQLGGDFIFGPGDQCTFAHRMQHTEDHIEAADLMKAAGVTLT</sequence>
<gene>
    <name evidence="1" type="ORF">B0H15DRAFT_820608</name>
</gene>
<dbReference type="Pfam" id="PF13911">
    <property type="entry name" value="AhpC-TSA_2"/>
    <property type="match status" value="1"/>
</dbReference>
<proteinExistence type="predicted"/>
<reference evidence="1" key="1">
    <citation type="submission" date="2023-03" db="EMBL/GenBank/DDBJ databases">
        <title>Massive genome expansion in bonnet fungi (Mycena s.s.) driven by repeated elements and novel gene families across ecological guilds.</title>
        <authorList>
            <consortium name="Lawrence Berkeley National Laboratory"/>
            <person name="Harder C.B."/>
            <person name="Miyauchi S."/>
            <person name="Viragh M."/>
            <person name="Kuo A."/>
            <person name="Thoen E."/>
            <person name="Andreopoulos B."/>
            <person name="Lu D."/>
            <person name="Skrede I."/>
            <person name="Drula E."/>
            <person name="Henrissat B."/>
            <person name="Morin E."/>
            <person name="Kohler A."/>
            <person name="Barry K."/>
            <person name="LaButti K."/>
            <person name="Morin E."/>
            <person name="Salamov A."/>
            <person name="Lipzen A."/>
            <person name="Mereny Z."/>
            <person name="Hegedus B."/>
            <person name="Baldrian P."/>
            <person name="Stursova M."/>
            <person name="Weitz H."/>
            <person name="Taylor A."/>
            <person name="Grigoriev I.V."/>
            <person name="Nagy L.G."/>
            <person name="Martin F."/>
            <person name="Kauserud H."/>
        </authorList>
    </citation>
    <scope>NUCLEOTIDE SEQUENCE</scope>
    <source>
        <strain evidence="1">CBHHK173m</strain>
    </source>
</reference>
<name>A0AAD6XS83_9AGAR</name>
<dbReference type="EMBL" id="JARJCN010000007">
    <property type="protein sequence ID" value="KAJ7099533.1"/>
    <property type="molecule type" value="Genomic_DNA"/>
</dbReference>
<dbReference type="CDD" id="cd02970">
    <property type="entry name" value="PRX_like2"/>
    <property type="match status" value="1"/>
</dbReference>
<evidence type="ECO:0000313" key="2">
    <source>
        <dbReference type="Proteomes" id="UP001222325"/>
    </source>
</evidence>